<dbReference type="EMBL" id="CP021354">
    <property type="protein sequence ID" value="AWK71978.1"/>
    <property type="molecule type" value="Genomic_DNA"/>
</dbReference>
<evidence type="ECO:0000313" key="2">
    <source>
        <dbReference type="EMBL" id="AWK71978.1"/>
    </source>
</evidence>
<dbReference type="AlphaFoldDB" id="A0A2S2BTT4"/>
<feature type="compositionally biased region" description="Basic residues" evidence="1">
    <location>
        <begin position="1"/>
        <end position="12"/>
    </location>
</feature>
<accession>A0A2S2BTT4</accession>
<name>A0A2S2BTT4_9NOCA</name>
<sequence>MPRRKPQPRNTRRGASNANRDEAGFGDALTRRESGPSGYSDEDYVVRTIPGSRATKTYRCPGCDHDIRPGVPHLVTWPAEYGGADDRRHWHTGCWSGRSTRGLTRRWS</sequence>
<dbReference type="OrthoDB" id="3381577at2"/>
<evidence type="ECO:0000256" key="1">
    <source>
        <dbReference type="SAM" id="MobiDB-lite"/>
    </source>
</evidence>
<protein>
    <submittedName>
        <fullName evidence="2">ATP/GTP-binding protein</fullName>
    </submittedName>
</protein>
<dbReference type="KEGG" id="roz:CBI38_10695"/>
<organism evidence="2 3">
    <name type="scientific">Rhodococcus oxybenzonivorans</name>
    <dbReference type="NCBI Taxonomy" id="1990687"/>
    <lineage>
        <taxon>Bacteria</taxon>
        <taxon>Bacillati</taxon>
        <taxon>Actinomycetota</taxon>
        <taxon>Actinomycetes</taxon>
        <taxon>Mycobacteriales</taxon>
        <taxon>Nocardiaceae</taxon>
        <taxon>Rhodococcus</taxon>
    </lineage>
</organism>
<keyword evidence="3" id="KW-1185">Reference proteome</keyword>
<gene>
    <name evidence="2" type="ORF">CBI38_10695</name>
</gene>
<proteinExistence type="predicted"/>
<feature type="compositionally biased region" description="Basic and acidic residues" evidence="1">
    <location>
        <begin position="19"/>
        <end position="34"/>
    </location>
</feature>
<dbReference type="Proteomes" id="UP000245711">
    <property type="component" value="Chromosome"/>
</dbReference>
<feature type="region of interest" description="Disordered" evidence="1">
    <location>
        <begin position="1"/>
        <end position="43"/>
    </location>
</feature>
<evidence type="ECO:0000313" key="3">
    <source>
        <dbReference type="Proteomes" id="UP000245711"/>
    </source>
</evidence>
<dbReference type="RefSeq" id="WP_109328729.1">
    <property type="nucleotide sequence ID" value="NZ_CP021354.1"/>
</dbReference>
<reference evidence="2 3" key="1">
    <citation type="submission" date="2017-05" db="EMBL/GenBank/DDBJ databases">
        <title>Isolation of Rhodococcus sp. S2-17 biodegrading of BP-3.</title>
        <authorList>
            <person name="Lee Y."/>
            <person name="Kim K.H."/>
            <person name="Chun B.H."/>
            <person name="Jung H.S."/>
            <person name="Jeon C.O."/>
        </authorList>
    </citation>
    <scope>NUCLEOTIDE SEQUENCE [LARGE SCALE GENOMIC DNA]</scope>
    <source>
        <strain evidence="2 3">S2-17</strain>
    </source>
</reference>